<dbReference type="SMART" id="SM00849">
    <property type="entry name" value="Lactamase_B"/>
    <property type="match status" value="1"/>
</dbReference>
<sequence>MRLLKKYEFNGGIKGFKLGWSVAGPPLMTVYCYLFGNVMIDTAQPHMAKEVVDIARENKIGQIFLTHHHEDHSGNAAVIQKKFGTKVFGHEQCIIKMKHGYPILPYQKYIWGKTTPLDILPFSEKIETSLGTMIPIHTPGHSRDHTVFFLPEKGIIFSGDLYLGDRIRFFRADEDIGFQIDSLKKVANLDFDTLLCAHNPREKNGKGHVRLKLEFLEELYERVIALWKQGLFEKEIFRKLRLKEDYFTKYFCFGNVSMLNGVRSVIRHHENRA</sequence>
<dbReference type="PANTHER" id="PTHR23131:SF0">
    <property type="entry name" value="ENDORIBONUCLEASE LACTB2"/>
    <property type="match status" value="1"/>
</dbReference>
<dbReference type="InterPro" id="IPR050662">
    <property type="entry name" value="Sec-metab_biosynth-thioest"/>
</dbReference>
<evidence type="ECO:0000259" key="1">
    <source>
        <dbReference type="SMART" id="SM00849"/>
    </source>
</evidence>
<dbReference type="PANTHER" id="PTHR23131">
    <property type="entry name" value="ENDORIBONUCLEASE LACTB2"/>
    <property type="match status" value="1"/>
</dbReference>
<dbReference type="InterPro" id="IPR001279">
    <property type="entry name" value="Metallo-B-lactamas"/>
</dbReference>
<dbReference type="STRING" id="1246637.MTBBW1_790025"/>
<accession>A0A1W1HJD3</accession>
<dbReference type="Gene3D" id="3.60.15.10">
    <property type="entry name" value="Ribonuclease Z/Hydroxyacylglutathione hydrolase-like"/>
    <property type="match status" value="1"/>
</dbReference>
<feature type="domain" description="Metallo-beta-lactamase" evidence="1">
    <location>
        <begin position="29"/>
        <end position="198"/>
    </location>
</feature>
<evidence type="ECO:0000313" key="2">
    <source>
        <dbReference type="EMBL" id="SLM32627.1"/>
    </source>
</evidence>
<reference evidence="2 3" key="1">
    <citation type="submission" date="2017-03" db="EMBL/GenBank/DDBJ databases">
        <authorList>
            <person name="Afonso C.L."/>
            <person name="Miller P.J."/>
            <person name="Scott M.A."/>
            <person name="Spackman E."/>
            <person name="Goraichik I."/>
            <person name="Dimitrov K.M."/>
            <person name="Suarez D.L."/>
            <person name="Swayne D.E."/>
        </authorList>
    </citation>
    <scope>NUCLEOTIDE SEQUENCE [LARGE SCALE GENOMIC DNA]</scope>
    <source>
        <strain evidence="2">PRJEB14757</strain>
    </source>
</reference>
<gene>
    <name evidence="2" type="ORF">MTBBW1_790025</name>
</gene>
<organism evidence="2 3">
    <name type="scientific">Desulfamplus magnetovallimortis</name>
    <dbReference type="NCBI Taxonomy" id="1246637"/>
    <lineage>
        <taxon>Bacteria</taxon>
        <taxon>Pseudomonadati</taxon>
        <taxon>Thermodesulfobacteriota</taxon>
        <taxon>Desulfobacteria</taxon>
        <taxon>Desulfobacterales</taxon>
        <taxon>Desulfobacteraceae</taxon>
        <taxon>Desulfamplus</taxon>
    </lineage>
</organism>
<dbReference type="EMBL" id="FWEV01000324">
    <property type="protein sequence ID" value="SLM32627.1"/>
    <property type="molecule type" value="Genomic_DNA"/>
</dbReference>
<dbReference type="OrthoDB" id="9802248at2"/>
<proteinExistence type="predicted"/>
<dbReference type="InterPro" id="IPR036866">
    <property type="entry name" value="RibonucZ/Hydroxyglut_hydro"/>
</dbReference>
<keyword evidence="3" id="KW-1185">Reference proteome</keyword>
<name>A0A1W1HJD3_9BACT</name>
<dbReference type="SUPFAM" id="SSF56281">
    <property type="entry name" value="Metallo-hydrolase/oxidoreductase"/>
    <property type="match status" value="1"/>
</dbReference>
<dbReference type="AlphaFoldDB" id="A0A1W1HJD3"/>
<protein>
    <recommendedName>
        <fullName evidence="1">Metallo-beta-lactamase domain-containing protein</fullName>
    </recommendedName>
</protein>
<evidence type="ECO:0000313" key="3">
    <source>
        <dbReference type="Proteomes" id="UP000191931"/>
    </source>
</evidence>
<dbReference type="Proteomes" id="UP000191931">
    <property type="component" value="Unassembled WGS sequence"/>
</dbReference>
<dbReference type="Pfam" id="PF00753">
    <property type="entry name" value="Lactamase_B"/>
    <property type="match status" value="1"/>
</dbReference>